<accession>A0AAV8ZGB3</accession>
<dbReference type="EMBL" id="JANEYF010001570">
    <property type="protein sequence ID" value="KAJ8963006.1"/>
    <property type="molecule type" value="Genomic_DNA"/>
</dbReference>
<name>A0AAV8ZGB3_9CUCU</name>
<evidence type="ECO:0000256" key="2">
    <source>
        <dbReference type="ARBA" id="ARBA00023212"/>
    </source>
</evidence>
<proteinExistence type="predicted"/>
<evidence type="ECO:0000313" key="5">
    <source>
        <dbReference type="EMBL" id="KAJ8963006.1"/>
    </source>
</evidence>
<evidence type="ECO:0000259" key="4">
    <source>
        <dbReference type="Pfam" id="PF09398"/>
    </source>
</evidence>
<keyword evidence="1" id="KW-0963">Cytoplasm</keyword>
<gene>
    <name evidence="5" type="ORF">NQ314_005624</name>
</gene>
<evidence type="ECO:0000256" key="3">
    <source>
        <dbReference type="SAM" id="MobiDB-lite"/>
    </source>
</evidence>
<reference evidence="5" key="1">
    <citation type="journal article" date="2023" name="Insect Mol. Biol.">
        <title>Genome sequencing provides insights into the evolution of gene families encoding plant cell wall-degrading enzymes in longhorned beetles.</title>
        <authorList>
            <person name="Shin N.R."/>
            <person name="Okamura Y."/>
            <person name="Kirsch R."/>
            <person name="Pauchet Y."/>
        </authorList>
    </citation>
    <scope>NUCLEOTIDE SEQUENCE</scope>
    <source>
        <strain evidence="5">RBIC_L_NR</strain>
    </source>
</reference>
<dbReference type="GO" id="GO:0005813">
    <property type="term" value="C:centrosome"/>
    <property type="evidence" value="ECO:0007669"/>
    <property type="project" value="TreeGrafter"/>
</dbReference>
<dbReference type="GO" id="GO:0034453">
    <property type="term" value="P:microtubule anchoring"/>
    <property type="evidence" value="ECO:0007669"/>
    <property type="project" value="InterPro"/>
</dbReference>
<evidence type="ECO:0000313" key="6">
    <source>
        <dbReference type="Proteomes" id="UP001162156"/>
    </source>
</evidence>
<protein>
    <recommendedName>
        <fullName evidence="4">FGFR1 oncogene partner (FOP) N-terminal dimerisation domain-containing protein</fullName>
    </recommendedName>
</protein>
<sequence>MDVLPKLGLSYVPVFFLALDEDVKISKQQPLLNTKIKTHLETEEGKAMFCIVREFLEFFNLYFTLSVFEPESYMGNGYQYEDRQKVAKDLGLDIIEDTTVPLLLQLIKIAQVKTKSIEINLNMKSNGIEDNKSLSQDIDSTSDLKKTDSANLTSKLPNSLISYNEKHSEADKKSVENNSVRPTNLNATFDLSSPTMSLNITKKTENDTKKRLAEAQNDLLKEQILDSTYSKREGKDDDTYEDTSSIAEDSVALINFDNTIKASEVLQPVLKEGKTIDKLKFPSQKSEKLKSKSTLSSLSDLPPLQMNKSRVNDILPSLYSKEFKDKSNLRELDKLFDMDAEYEEDFICSGDDLSLKSDYLKSDHSKINLLEDIPFTNKTPSSDKSNILNKRELKQNKSPNKIISDCNKPLYKSLVNSQKGNDVINSDSLKKNESASNSSVSENLEISNSD</sequence>
<organism evidence="5 6">
    <name type="scientific">Rhamnusium bicolor</name>
    <dbReference type="NCBI Taxonomy" id="1586634"/>
    <lineage>
        <taxon>Eukaryota</taxon>
        <taxon>Metazoa</taxon>
        <taxon>Ecdysozoa</taxon>
        <taxon>Arthropoda</taxon>
        <taxon>Hexapoda</taxon>
        <taxon>Insecta</taxon>
        <taxon>Pterygota</taxon>
        <taxon>Neoptera</taxon>
        <taxon>Endopterygota</taxon>
        <taxon>Coleoptera</taxon>
        <taxon>Polyphaga</taxon>
        <taxon>Cucujiformia</taxon>
        <taxon>Chrysomeloidea</taxon>
        <taxon>Cerambycidae</taxon>
        <taxon>Lepturinae</taxon>
        <taxon>Rhagiini</taxon>
        <taxon>Rhamnusium</taxon>
    </lineage>
</organism>
<dbReference type="PANTHER" id="PTHR15431:SF9">
    <property type="entry name" value="CENTROSOMAL PROTEIN 43"/>
    <property type="match status" value="1"/>
</dbReference>
<comment type="caution">
    <text evidence="5">The sequence shown here is derived from an EMBL/GenBank/DDBJ whole genome shotgun (WGS) entry which is preliminary data.</text>
</comment>
<feature type="region of interest" description="Disordered" evidence="3">
    <location>
        <begin position="130"/>
        <end position="150"/>
    </location>
</feature>
<keyword evidence="2" id="KW-0206">Cytoskeleton</keyword>
<dbReference type="PANTHER" id="PTHR15431">
    <property type="entry name" value="FGFR1 ONCOGENE PARTNER/LISH DOMAIN-CONTAINING PROTEIN"/>
    <property type="match status" value="1"/>
</dbReference>
<dbReference type="Proteomes" id="UP001162156">
    <property type="component" value="Unassembled WGS sequence"/>
</dbReference>
<dbReference type="Gene3D" id="1.20.960.40">
    <property type="match status" value="1"/>
</dbReference>
<dbReference type="InterPro" id="IPR018993">
    <property type="entry name" value="FOP_dimerisation-dom_N"/>
</dbReference>
<evidence type="ECO:0000256" key="1">
    <source>
        <dbReference type="ARBA" id="ARBA00022490"/>
    </source>
</evidence>
<feature type="region of interest" description="Disordered" evidence="3">
    <location>
        <begin position="420"/>
        <end position="450"/>
    </location>
</feature>
<dbReference type="AlphaFoldDB" id="A0AAV8ZGB3"/>
<keyword evidence="6" id="KW-1185">Reference proteome</keyword>
<dbReference type="Pfam" id="PF09398">
    <property type="entry name" value="FOP_dimer"/>
    <property type="match status" value="1"/>
</dbReference>
<feature type="domain" description="FGFR1 oncogene partner (FOP) N-terminal dimerisation" evidence="4">
    <location>
        <begin position="29"/>
        <end position="108"/>
    </location>
</feature>
<feature type="compositionally biased region" description="Low complexity" evidence="3">
    <location>
        <begin position="434"/>
        <end position="450"/>
    </location>
</feature>